<proteinExistence type="predicted"/>
<organism evidence="2 3">
    <name type="scientific">Eiseniibacteriota bacterium</name>
    <dbReference type="NCBI Taxonomy" id="2212470"/>
    <lineage>
        <taxon>Bacteria</taxon>
        <taxon>Candidatus Eiseniibacteriota</taxon>
    </lineage>
</organism>
<comment type="caution">
    <text evidence="2">The sequence shown here is derived from an EMBL/GenBank/DDBJ whole genome shotgun (WGS) entry which is preliminary data.</text>
</comment>
<protein>
    <submittedName>
        <fullName evidence="2">Uncharacterized protein</fullName>
    </submittedName>
</protein>
<dbReference type="Proteomes" id="UP001593833">
    <property type="component" value="Unassembled WGS sequence"/>
</dbReference>
<accession>A0ABV6YIE7</accession>
<sequence>MVIAGAGAGYLNSMGVTSGEGGGEEEEEPSVPEVICYAVE</sequence>
<dbReference type="EMBL" id="JBHPKH010000004">
    <property type="protein sequence ID" value="MFC1572105.1"/>
    <property type="molecule type" value="Genomic_DNA"/>
</dbReference>
<evidence type="ECO:0000256" key="1">
    <source>
        <dbReference type="SAM" id="MobiDB-lite"/>
    </source>
</evidence>
<name>A0ABV6YIE7_UNCEI</name>
<evidence type="ECO:0000313" key="2">
    <source>
        <dbReference type="EMBL" id="MFC1572105.1"/>
    </source>
</evidence>
<feature type="region of interest" description="Disordered" evidence="1">
    <location>
        <begin position="1"/>
        <end position="33"/>
    </location>
</feature>
<gene>
    <name evidence="2" type="ORF">ACFL6M_00755</name>
</gene>
<keyword evidence="3" id="KW-1185">Reference proteome</keyword>
<reference evidence="2 3" key="1">
    <citation type="submission" date="2024-09" db="EMBL/GenBank/DDBJ databases">
        <authorList>
            <person name="D'Angelo T."/>
        </authorList>
    </citation>
    <scope>NUCLEOTIDE SEQUENCE [LARGE SCALE GENOMIC DNA]</scope>
    <source>
        <strain evidence="2">SAG AM-320-E07</strain>
    </source>
</reference>
<evidence type="ECO:0000313" key="3">
    <source>
        <dbReference type="Proteomes" id="UP001593833"/>
    </source>
</evidence>